<feature type="region of interest" description="Disordered" evidence="2">
    <location>
        <begin position="353"/>
        <end position="487"/>
    </location>
</feature>
<keyword evidence="5" id="KW-1185">Reference proteome</keyword>
<dbReference type="GO" id="GO:0030261">
    <property type="term" value="P:chromosome condensation"/>
    <property type="evidence" value="ECO:0007669"/>
    <property type="project" value="InterPro"/>
</dbReference>
<dbReference type="Gene3D" id="4.10.240.10">
    <property type="entry name" value="Zn(2)-C6 fungal-type DNA-binding domain"/>
    <property type="match status" value="1"/>
</dbReference>
<dbReference type="RefSeq" id="XP_011394706.1">
    <property type="nucleotide sequence ID" value="XM_011396404.1"/>
</dbReference>
<dbReference type="GO" id="GO:0030527">
    <property type="term" value="F:structural constituent of chromatin"/>
    <property type="evidence" value="ECO:0007669"/>
    <property type="project" value="InterPro"/>
</dbReference>
<dbReference type="STRING" id="367110.V5IN85"/>
<dbReference type="InterPro" id="IPR009970">
    <property type="entry name" value="HC2"/>
</dbReference>
<dbReference type="GO" id="GO:0005634">
    <property type="term" value="C:nucleus"/>
    <property type="evidence" value="ECO:0000318"/>
    <property type="project" value="GO_Central"/>
</dbReference>
<dbReference type="EMBL" id="CM002240">
    <property type="protein sequence ID" value="ESA42604.1"/>
    <property type="molecule type" value="Genomic_DNA"/>
</dbReference>
<dbReference type="GO" id="GO:0005667">
    <property type="term" value="C:transcription regulator complex"/>
    <property type="evidence" value="ECO:0000318"/>
    <property type="project" value="GO_Central"/>
</dbReference>
<dbReference type="InterPro" id="IPR036864">
    <property type="entry name" value="Zn2-C6_fun-type_DNA-bd_sf"/>
</dbReference>
<feature type="compositionally biased region" description="Acidic residues" evidence="2">
    <location>
        <begin position="98"/>
        <end position="140"/>
    </location>
</feature>
<dbReference type="InParanoid" id="V5IN85"/>
<feature type="compositionally biased region" description="Low complexity" evidence="2">
    <location>
        <begin position="1"/>
        <end position="26"/>
    </location>
</feature>
<dbReference type="GO" id="GO:0008270">
    <property type="term" value="F:zinc ion binding"/>
    <property type="evidence" value="ECO:0007669"/>
    <property type="project" value="InterPro"/>
</dbReference>
<dbReference type="Pfam" id="PF00172">
    <property type="entry name" value="Zn_clus"/>
    <property type="match status" value="1"/>
</dbReference>
<reference evidence="4" key="2">
    <citation type="submission" date="2013-04" db="EMBL/GenBank/DDBJ databases">
        <title>The Genome Sequence of Neurospora crassa strain OR74A.</title>
        <authorList>
            <consortium name="The Broad Institute Genome Sequencing Platform"/>
            <person name="Galagan J."/>
            <person name="Henn M.R."/>
            <person name="Hood H."/>
            <person name="Radford A."/>
            <person name="Collins R.A."/>
            <person name="Walker B."/>
            <person name="Young S.K."/>
            <person name="Zeng Q."/>
            <person name="Gargeya S."/>
            <person name="Fitzgerald M."/>
            <person name="Haas B."/>
            <person name="Abouelleil A."/>
            <person name="Allen A.W."/>
            <person name="Alvarado L."/>
            <person name="Arachchi H.M."/>
            <person name="Berlin A."/>
            <person name="Chapman S.B."/>
            <person name="Chen Z."/>
            <person name="Gainer-Dewar J."/>
            <person name="Gnerre S."/>
            <person name="Goldberg J."/>
            <person name="Griggs A."/>
            <person name="Gujja S."/>
            <person name="Hansen M."/>
            <person name="Howarth C."/>
            <person name="Imamovic A."/>
            <person name="Ireland A."/>
            <person name="Larimer J.B."/>
            <person name="McCowan C."/>
            <person name="Murphy C."/>
            <person name="Pearson M.D."/>
            <person name="Poon T.W."/>
            <person name="Priest M."/>
            <person name="Roberts A."/>
            <person name="Saif S."/>
            <person name="Shea T.D."/>
            <person name="Sisk P."/>
            <person name="Shea T."/>
            <person name="Sykes S."/>
            <person name="Zucker J."/>
            <person name="Kodira C."/>
            <person name="Bowman B."/>
            <person name="Colot H."/>
            <person name="Ebbole D."/>
            <person name="Rasmussen C."/>
            <person name="Baker C."/>
            <person name="Kalkman E."/>
            <person name="Chen C.-H."/>
            <person name="Shi M."/>
            <person name="Mathur R."/>
            <person name="Lambreghts R."/>
            <person name="Collopy P."/>
            <person name="Mehra A."/>
            <person name="Schweredtfeger C."/>
            <person name="Hong C."/>
            <person name="Belden W."/>
            <person name="Glass N.L."/>
            <person name="Borkovich K."/>
            <person name="Dunlap J."/>
            <person name="Lander E."/>
            <person name="Wortman J."/>
            <person name="Nusbaum C."/>
            <person name="Sachs M."/>
            <person name="Birren B."/>
        </authorList>
    </citation>
    <scope>NUCLEOTIDE SEQUENCE</scope>
    <source>
        <strain evidence="4">OR74A</strain>
    </source>
</reference>
<dbReference type="InterPro" id="IPR028020">
    <property type="entry name" value="ASX_DEUBAD_dom"/>
</dbReference>
<feature type="compositionally biased region" description="Acidic residues" evidence="2">
    <location>
        <begin position="58"/>
        <end position="89"/>
    </location>
</feature>
<gene>
    <name evidence="4" type="ORF">NCU06707</name>
</gene>
<dbReference type="Pfam" id="PF13919">
    <property type="entry name" value="ASXH"/>
    <property type="match status" value="1"/>
</dbReference>
<evidence type="ECO:0000313" key="4">
    <source>
        <dbReference type="EMBL" id="ESA42604.1"/>
    </source>
</evidence>
<evidence type="ECO:0000313" key="5">
    <source>
        <dbReference type="Proteomes" id="UP000001805"/>
    </source>
</evidence>
<dbReference type="VEuPathDB" id="FungiDB:NCU06707"/>
<accession>V5IN85</accession>
<sequence>MAEEGSSSPLSSVLSSPPASPPRSVSGDWDAILVQKIDTAAQVTLEEIAAEKSTVEEPAVEEPAVEEPAVEEPAVEEPAVEEPAVEEPAVEVPAVEEPAVEEPAIEEQTVEEPTVEEPTVEEPTVEEPTVEEPTVEEPTVEEPATKKTATKRSATKRSAAKRSATKRSAAKKPAAKKPAVEQGYVKEPEVQGPEEPEGEPATPLAAPSACPENKTEFRPSDQLEAQQPEEKGSTSWAAINLPPPKLRSVNKPEVPTREEEPIAPSAAPSSVPKKRKSLPEAVSSKEGVADSRNILKPKLTRGACTPCRENKLKCLKEKPICSRCSGSGTHCVYAFEQPRKGVSAAARSVSFKAEAVPADVGEPKALSPQDAHADSAVQDLEVEKEIATPAIKAATVADSSINGQGFKGPKNEDPSTVTKRARKRASGQTPEEAVLKTDAWSSKATRHSGSSDEQLGTELGKRKASDQDKSSTTKRPRHAGDAPKKTNLDRKWEAPFVYTDEKSPLTNADLRAILLLPRAWDVLTPDERKDILAKFPDDSHILDPGTEIARPDLVSLRNNDHFRYDCARYLENIERGRHDEQWLQEAWVAHEKHKRGDYDDFLIKEFENDWATKIPAELLQKTSRKNETLAADAVAVSENKAIAKEQHKALPGRIKSASVIQEVPPADTASVVMAETNTNHIADYHPNGLEESNTNGARYTELRFEVPHEVD</sequence>
<name>V5IN85_NEUCR</name>
<dbReference type="EMBL" id="CM002240">
    <property type="protein sequence ID" value="ESA42602.1"/>
    <property type="molecule type" value="Genomic_DNA"/>
</dbReference>
<dbReference type="GeneID" id="3877049"/>
<dbReference type="Proteomes" id="UP000001805">
    <property type="component" value="Chromosome 2, Linkage Group V"/>
</dbReference>
<organism evidence="4 5">
    <name type="scientific">Neurospora crassa (strain ATCC 24698 / 74-OR23-1A / CBS 708.71 / DSM 1257 / FGSC 987)</name>
    <dbReference type="NCBI Taxonomy" id="367110"/>
    <lineage>
        <taxon>Eukaryota</taxon>
        <taxon>Fungi</taxon>
        <taxon>Dikarya</taxon>
        <taxon>Ascomycota</taxon>
        <taxon>Pezizomycotina</taxon>
        <taxon>Sordariomycetes</taxon>
        <taxon>Sordariomycetidae</taxon>
        <taxon>Sordariales</taxon>
        <taxon>Sordariaceae</taxon>
        <taxon>Neurospora</taxon>
    </lineage>
</organism>
<feature type="compositionally biased region" description="Basic and acidic residues" evidence="2">
    <location>
        <begin position="459"/>
        <end position="471"/>
    </location>
</feature>
<evidence type="ECO:0000259" key="3">
    <source>
        <dbReference type="PROSITE" id="PS50048"/>
    </source>
</evidence>
<feature type="domain" description="Zn(2)-C6 fungal-type" evidence="3">
    <location>
        <begin position="303"/>
        <end position="333"/>
    </location>
</feature>
<dbReference type="PROSITE" id="PS50048">
    <property type="entry name" value="ZN2_CY6_FUNGAL_2"/>
    <property type="match status" value="1"/>
</dbReference>
<dbReference type="RefSeq" id="XP_011394704.1">
    <property type="nucleotide sequence ID" value="XM_011396402.1"/>
</dbReference>
<dbReference type="CDD" id="cd00067">
    <property type="entry name" value="GAL4"/>
    <property type="match status" value="1"/>
</dbReference>
<dbReference type="RefSeq" id="XP_011394703.1">
    <property type="nucleotide sequence ID" value="XM_011396401.1"/>
</dbReference>
<evidence type="ECO:0000256" key="2">
    <source>
        <dbReference type="SAM" id="MobiDB-lite"/>
    </source>
</evidence>
<dbReference type="Pfam" id="PF07382">
    <property type="entry name" value="HC2"/>
    <property type="match status" value="1"/>
</dbReference>
<dbReference type="AlphaFoldDB" id="V5IN85"/>
<dbReference type="SUPFAM" id="SSF57701">
    <property type="entry name" value="Zn2/Cys6 DNA-binding domain"/>
    <property type="match status" value="1"/>
</dbReference>
<dbReference type="GO" id="GO:0003712">
    <property type="term" value="F:transcription coregulator activity"/>
    <property type="evidence" value="ECO:0000318"/>
    <property type="project" value="GO_Central"/>
</dbReference>
<dbReference type="GO" id="GO:0000981">
    <property type="term" value="F:DNA-binding transcription factor activity, RNA polymerase II-specific"/>
    <property type="evidence" value="ECO:0007669"/>
    <property type="project" value="InterPro"/>
</dbReference>
<feature type="compositionally biased region" description="Basic residues" evidence="2">
    <location>
        <begin position="148"/>
        <end position="175"/>
    </location>
</feature>
<dbReference type="KEGG" id="ncr:NCU06707"/>
<dbReference type="GO" id="GO:0003677">
    <property type="term" value="F:DNA binding"/>
    <property type="evidence" value="ECO:0007669"/>
    <property type="project" value="InterPro"/>
</dbReference>
<feature type="compositionally biased region" description="Polar residues" evidence="2">
    <location>
        <begin position="439"/>
        <end position="454"/>
    </location>
</feature>
<feature type="region of interest" description="Disordered" evidence="2">
    <location>
        <begin position="48"/>
        <end position="294"/>
    </location>
</feature>
<dbReference type="PROSITE" id="PS00463">
    <property type="entry name" value="ZN2_CY6_FUNGAL_1"/>
    <property type="match status" value="1"/>
</dbReference>
<dbReference type="SMR" id="V5IN85"/>
<protein>
    <recommendedName>
        <fullName evidence="3">Zn(2)-C6 fungal-type domain-containing protein</fullName>
    </recommendedName>
</protein>
<reference evidence="4 5" key="1">
    <citation type="journal article" date="2003" name="Nature">
        <title>The genome sequence of the filamentous fungus Neurospora crassa.</title>
        <authorList>
            <person name="Galagan J.E."/>
            <person name="Calvo S.E."/>
            <person name="Borkovich K.A."/>
            <person name="Selker E.U."/>
            <person name="Read N.D."/>
            <person name="Jaffe D."/>
            <person name="FitzHugh W."/>
            <person name="Ma L.J."/>
            <person name="Smirnov S."/>
            <person name="Purcell S."/>
            <person name="Rehman B."/>
            <person name="Elkins T."/>
            <person name="Engels R."/>
            <person name="Wang S."/>
            <person name="Nielsen C.B."/>
            <person name="Butler J."/>
            <person name="Endrizzi M."/>
            <person name="Qui D."/>
            <person name="Ianakiev P."/>
            <person name="Bell-Pedersen D."/>
            <person name="Nelson M.A."/>
            <person name="Werner-Washburne M."/>
            <person name="Selitrennikoff C.P."/>
            <person name="Kinsey J.A."/>
            <person name="Braun E.L."/>
            <person name="Zelter A."/>
            <person name="Schulte U."/>
            <person name="Kothe G.O."/>
            <person name="Jedd G."/>
            <person name="Mewes W."/>
            <person name="Staben C."/>
            <person name="Marcotte E."/>
            <person name="Greenberg D."/>
            <person name="Roy A."/>
            <person name="Foley K."/>
            <person name="Naylor J."/>
            <person name="Stange-Thomann N."/>
            <person name="Barrett R."/>
            <person name="Gnerre S."/>
            <person name="Kamal M."/>
            <person name="Kamvysselis M."/>
            <person name="Mauceli E."/>
            <person name="Bielke C."/>
            <person name="Rudd S."/>
            <person name="Frishman D."/>
            <person name="Krystofova S."/>
            <person name="Rasmussen C."/>
            <person name="Metzenberg R.L."/>
            <person name="Perkins D.D."/>
            <person name="Kroken S."/>
            <person name="Cogoni C."/>
            <person name="Macino G."/>
            <person name="Catcheside D."/>
            <person name="Li W."/>
            <person name="Pratt R.J."/>
            <person name="Osmani S.A."/>
            <person name="DeSouza C.P."/>
            <person name="Glass L."/>
            <person name="Orbach M.J."/>
            <person name="Berglund J.A."/>
            <person name="Voelker R."/>
            <person name="Yarden O."/>
            <person name="Plamann M."/>
            <person name="Seiler S."/>
            <person name="Dunlap J."/>
            <person name="Radford A."/>
            <person name="Aramayo R."/>
            <person name="Natvig D.O."/>
            <person name="Alex L.A."/>
            <person name="Mannhaupt G."/>
            <person name="Ebbole D.J."/>
            <person name="Freitag M."/>
            <person name="Paulsen I."/>
            <person name="Sachs M.S."/>
            <person name="Lander E.S."/>
            <person name="Nusbaum C."/>
            <person name="Birren B."/>
        </authorList>
    </citation>
    <scope>NUCLEOTIDE SEQUENCE [LARGE SCALE GENOMIC DNA]</scope>
    <source>
        <strain evidence="5">ATCC 24698 / 74-OR23-1A / CBS 708.71 / DSM 1257 / FGSC 987</strain>
        <strain evidence="4">OR74A</strain>
    </source>
</reference>
<dbReference type="EMBL" id="CM002240">
    <property type="protein sequence ID" value="ESA42601.1"/>
    <property type="molecule type" value="Genomic_DNA"/>
</dbReference>
<dbReference type="PaxDb" id="5141-EFNCRP00000006689"/>
<dbReference type="OrthoDB" id="2289918at2759"/>
<dbReference type="RefSeq" id="XP_011394705.1">
    <property type="nucleotide sequence ID" value="XM_011396403.1"/>
</dbReference>
<dbReference type="InterPro" id="IPR001138">
    <property type="entry name" value="Zn2Cys6_DnaBD"/>
</dbReference>
<proteinExistence type="predicted"/>
<dbReference type="GO" id="GO:0006355">
    <property type="term" value="P:regulation of DNA-templated transcription"/>
    <property type="evidence" value="ECO:0000318"/>
    <property type="project" value="GO_Central"/>
</dbReference>
<dbReference type="EMBL" id="CM002240">
    <property type="protein sequence ID" value="ESA42603.1"/>
    <property type="molecule type" value="Genomic_DNA"/>
</dbReference>
<dbReference type="SMART" id="SM00066">
    <property type="entry name" value="GAL4"/>
    <property type="match status" value="1"/>
</dbReference>
<feature type="region of interest" description="Disordered" evidence="2">
    <location>
        <begin position="1"/>
        <end position="27"/>
    </location>
</feature>
<feature type="compositionally biased region" description="Basic and acidic residues" evidence="2">
    <location>
        <begin position="478"/>
        <end position="487"/>
    </location>
</feature>
<keyword evidence="1" id="KW-0539">Nucleus</keyword>
<evidence type="ECO:0000256" key="1">
    <source>
        <dbReference type="ARBA" id="ARBA00023242"/>
    </source>
</evidence>